<evidence type="ECO:0000313" key="4">
    <source>
        <dbReference type="Proteomes" id="UP000429607"/>
    </source>
</evidence>
<feature type="region of interest" description="Disordered" evidence="1">
    <location>
        <begin position="22"/>
        <end position="43"/>
    </location>
</feature>
<organism evidence="3 4">
    <name type="scientific">Phytophthora rubi</name>
    <dbReference type="NCBI Taxonomy" id="129364"/>
    <lineage>
        <taxon>Eukaryota</taxon>
        <taxon>Sar</taxon>
        <taxon>Stramenopiles</taxon>
        <taxon>Oomycota</taxon>
        <taxon>Peronosporomycetes</taxon>
        <taxon>Peronosporales</taxon>
        <taxon>Peronosporaceae</taxon>
        <taxon>Phytophthora</taxon>
    </lineage>
</organism>
<evidence type="ECO:0000256" key="1">
    <source>
        <dbReference type="SAM" id="MobiDB-lite"/>
    </source>
</evidence>
<protein>
    <recommendedName>
        <fullName evidence="5">Secreted protein</fullName>
    </recommendedName>
</protein>
<keyword evidence="2" id="KW-0732">Signal</keyword>
<evidence type="ECO:0008006" key="5">
    <source>
        <dbReference type="Google" id="ProtNLM"/>
    </source>
</evidence>
<dbReference type="AlphaFoldDB" id="A0A6A3G342"/>
<feature type="chain" id="PRO_5025561872" description="Secreted protein" evidence="2">
    <location>
        <begin position="17"/>
        <end position="94"/>
    </location>
</feature>
<gene>
    <name evidence="3" type="ORF">PR001_g33886</name>
</gene>
<proteinExistence type="predicted"/>
<feature type="signal peptide" evidence="2">
    <location>
        <begin position="1"/>
        <end position="16"/>
    </location>
</feature>
<reference evidence="3 4" key="1">
    <citation type="submission" date="2018-09" db="EMBL/GenBank/DDBJ databases">
        <title>Genomic investigation of the strawberry pathogen Phytophthora fragariae indicates pathogenicity is determined by transcriptional variation in three key races.</title>
        <authorList>
            <person name="Adams T.M."/>
            <person name="Armitage A.D."/>
            <person name="Sobczyk M.K."/>
            <person name="Bates H.J."/>
            <person name="Dunwell J.M."/>
            <person name="Nellist C.F."/>
            <person name="Harrison R.J."/>
        </authorList>
    </citation>
    <scope>NUCLEOTIDE SEQUENCE [LARGE SCALE GENOMIC DNA]</scope>
    <source>
        <strain evidence="3 4">SCRP249</strain>
    </source>
</reference>
<evidence type="ECO:0000313" key="3">
    <source>
        <dbReference type="EMBL" id="KAE8951067.1"/>
    </source>
</evidence>
<name>A0A6A3G342_9STRA</name>
<dbReference type="Proteomes" id="UP000429607">
    <property type="component" value="Unassembled WGS sequence"/>
</dbReference>
<evidence type="ECO:0000256" key="2">
    <source>
        <dbReference type="SAM" id="SignalP"/>
    </source>
</evidence>
<dbReference type="EMBL" id="QXFV01013192">
    <property type="protein sequence ID" value="KAE8951067.1"/>
    <property type="molecule type" value="Genomic_DNA"/>
</dbReference>
<sequence length="94" mass="10052">MLAVLRLLTLFQTATAARTGSHRAVCGHPRPRRRGDRDMSRFGDRRVEVAKSTRSEKCVLSGAEGCTAARCDADARGGAGYVVACVVGRVGLDF</sequence>
<accession>A0A6A3G342</accession>
<comment type="caution">
    <text evidence="3">The sequence shown here is derived from an EMBL/GenBank/DDBJ whole genome shotgun (WGS) entry which is preliminary data.</text>
</comment>